<dbReference type="PANTHER" id="PTHR31060:SF4">
    <property type="entry name" value="1,8-CINEOLE SYNTHASE"/>
    <property type="match status" value="1"/>
</dbReference>
<dbReference type="Proteomes" id="UP000824469">
    <property type="component" value="Unassembled WGS sequence"/>
</dbReference>
<comment type="caution">
    <text evidence="5">The sequence shown here is derived from an EMBL/GenBank/DDBJ whole genome shotgun (WGS) entry which is preliminary data.</text>
</comment>
<name>A0AA38GMI2_TAXCH</name>
<accession>A0AA38GMI2</accession>
<gene>
    <name evidence="5" type="ORF">KI387_018099</name>
</gene>
<dbReference type="OMA" id="YCSSSDW"/>
<keyword evidence="6" id="KW-1185">Reference proteome</keyword>
<proteinExistence type="predicted"/>
<comment type="pathway">
    <text evidence="2">Protein modification; protein ubiquitination.</text>
</comment>
<evidence type="ECO:0000259" key="4">
    <source>
        <dbReference type="Pfam" id="PF25553"/>
    </source>
</evidence>
<dbReference type="InterPro" id="IPR038920">
    <property type="entry name" value="At3g05675-like"/>
</dbReference>
<organism evidence="5 6">
    <name type="scientific">Taxus chinensis</name>
    <name type="common">Chinese yew</name>
    <name type="synonym">Taxus wallichiana var. chinensis</name>
    <dbReference type="NCBI Taxonomy" id="29808"/>
    <lineage>
        <taxon>Eukaryota</taxon>
        <taxon>Viridiplantae</taxon>
        <taxon>Streptophyta</taxon>
        <taxon>Embryophyta</taxon>
        <taxon>Tracheophyta</taxon>
        <taxon>Spermatophyta</taxon>
        <taxon>Pinopsida</taxon>
        <taxon>Pinidae</taxon>
        <taxon>Conifers II</taxon>
        <taxon>Cupressales</taxon>
        <taxon>Taxaceae</taxon>
        <taxon>Taxus</taxon>
    </lineage>
</organism>
<evidence type="ECO:0000256" key="2">
    <source>
        <dbReference type="ARBA" id="ARBA00004906"/>
    </source>
</evidence>
<sequence>MIYLSLRENMSLPRDLADKIIEENEKQGEHALKEINRMALSSSFARTLKMLNSSLYGMQRDVETSSWTWKLFRMIPLYSQLMPSFEYLWVSLANRLQLQPPPALTISQMQTIANNNSVLAEKLAQELLWITKKLRICLAMEEAILQWSSATNLAAISISSHPRVQGSLVKISALLFKEMVRGDIEISEQARFKSLILWLPLMCYAMNGIDTPVLSALEKAEVERVLEKIISSLSEMDQEVILANWLHDYMFSSSDWPNLESCYDAWCHSSRKLI</sequence>
<feature type="domain" description="At3g05675-like ankyrin-like" evidence="4">
    <location>
        <begin position="114"/>
        <end position="269"/>
    </location>
</feature>
<keyword evidence="3" id="KW-0833">Ubl conjugation pathway</keyword>
<comment type="function">
    <text evidence="1">May act as a substrate-specific adapter of an E3 ubiquitin-protein ligase complex (CUL3-RBX1-BTB) which mediates the ubiquitination and subsequent proteasomal degradation of target proteins.</text>
</comment>
<evidence type="ECO:0000313" key="5">
    <source>
        <dbReference type="EMBL" id="KAH9323460.1"/>
    </source>
</evidence>
<dbReference type="PANTHER" id="PTHR31060">
    <property type="entry name" value="OSJNBA0011J08.25 PROTEIN-RELATED"/>
    <property type="match status" value="1"/>
</dbReference>
<reference evidence="5 6" key="1">
    <citation type="journal article" date="2021" name="Nat. Plants">
        <title>The Taxus genome provides insights into paclitaxel biosynthesis.</title>
        <authorList>
            <person name="Xiong X."/>
            <person name="Gou J."/>
            <person name="Liao Q."/>
            <person name="Li Y."/>
            <person name="Zhou Q."/>
            <person name="Bi G."/>
            <person name="Li C."/>
            <person name="Du R."/>
            <person name="Wang X."/>
            <person name="Sun T."/>
            <person name="Guo L."/>
            <person name="Liang H."/>
            <person name="Lu P."/>
            <person name="Wu Y."/>
            <person name="Zhang Z."/>
            <person name="Ro D.K."/>
            <person name="Shang Y."/>
            <person name="Huang S."/>
            <person name="Yan J."/>
        </authorList>
    </citation>
    <scope>NUCLEOTIDE SEQUENCE [LARGE SCALE GENOMIC DNA]</scope>
    <source>
        <strain evidence="5">Ta-2019</strain>
    </source>
</reference>
<dbReference type="Pfam" id="PF25553">
    <property type="entry name" value="BTB-POZ_ANK-like"/>
    <property type="match status" value="1"/>
</dbReference>
<evidence type="ECO:0000256" key="1">
    <source>
        <dbReference type="ARBA" id="ARBA00002668"/>
    </source>
</evidence>
<dbReference type="EMBL" id="JAHRHJ020000003">
    <property type="protein sequence ID" value="KAH9323460.1"/>
    <property type="molecule type" value="Genomic_DNA"/>
</dbReference>
<protein>
    <recommendedName>
        <fullName evidence="4">At3g05675-like ankyrin-like domain-containing protein</fullName>
    </recommendedName>
</protein>
<evidence type="ECO:0000313" key="6">
    <source>
        <dbReference type="Proteomes" id="UP000824469"/>
    </source>
</evidence>
<dbReference type="AlphaFoldDB" id="A0AA38GMI2"/>
<dbReference type="InterPro" id="IPR058039">
    <property type="entry name" value="At3g05675-like_ankyrin"/>
</dbReference>
<evidence type="ECO:0000256" key="3">
    <source>
        <dbReference type="ARBA" id="ARBA00022786"/>
    </source>
</evidence>